<dbReference type="AlphaFoldDB" id="A0AA47KK25"/>
<dbReference type="InterPro" id="IPR014318">
    <property type="entry name" value="Phageshock_PspG"/>
</dbReference>
<gene>
    <name evidence="2" type="primary">pspG</name>
    <name evidence="2" type="ORF">N8M53_11495</name>
</gene>
<sequence>MIEILFLIGFAVVLFMTGVSIMGMVLAMLAGFAVMMLAGMIGTLLKLLPWLLVIALVVWLVKRQRRSRKGEPEVIINEKRWERFRRR</sequence>
<dbReference type="Proteomes" id="UP001164748">
    <property type="component" value="Chromosome"/>
</dbReference>
<keyword evidence="1" id="KW-1133">Transmembrane helix</keyword>
<dbReference type="Pfam" id="PF09583">
    <property type="entry name" value="Phageshock_PspG"/>
    <property type="match status" value="1"/>
</dbReference>
<feature type="transmembrane region" description="Helical" evidence="1">
    <location>
        <begin position="7"/>
        <end position="30"/>
    </location>
</feature>
<accession>A0AA47KK25</accession>
<proteinExistence type="predicted"/>
<evidence type="ECO:0000313" key="2">
    <source>
        <dbReference type="EMBL" id="WBA08421.1"/>
    </source>
</evidence>
<feature type="transmembrane region" description="Helical" evidence="1">
    <location>
        <begin position="36"/>
        <end position="61"/>
    </location>
</feature>
<organism evidence="2 3">
    <name type="scientific">Salinivibrio kushneri</name>
    <dbReference type="NCBI Taxonomy" id="1908198"/>
    <lineage>
        <taxon>Bacteria</taxon>
        <taxon>Pseudomonadati</taxon>
        <taxon>Pseudomonadota</taxon>
        <taxon>Gammaproteobacteria</taxon>
        <taxon>Vibrionales</taxon>
        <taxon>Vibrionaceae</taxon>
        <taxon>Salinivibrio</taxon>
    </lineage>
</organism>
<dbReference type="EMBL" id="CP114588">
    <property type="protein sequence ID" value="WBA08421.1"/>
    <property type="molecule type" value="Genomic_DNA"/>
</dbReference>
<reference evidence="2" key="1">
    <citation type="submission" date="2022-09" db="EMBL/GenBank/DDBJ databases">
        <authorList>
            <person name="Li Z.-J."/>
        </authorList>
    </citation>
    <scope>NUCLEOTIDE SEQUENCE</scope>
    <source>
        <strain evidence="2">TGB11</strain>
    </source>
</reference>
<keyword evidence="1" id="KW-0472">Membrane</keyword>
<protein>
    <submittedName>
        <fullName evidence="2">Envelope stress response protein PspG</fullName>
    </submittedName>
</protein>
<dbReference type="RefSeq" id="WP_269578885.1">
    <property type="nucleotide sequence ID" value="NZ_CP114588.1"/>
</dbReference>
<name>A0AA47KK25_9GAMM</name>
<dbReference type="NCBIfam" id="TIGR02975">
    <property type="entry name" value="phageshock_pspG"/>
    <property type="match status" value="1"/>
</dbReference>
<evidence type="ECO:0000256" key="1">
    <source>
        <dbReference type="SAM" id="Phobius"/>
    </source>
</evidence>
<evidence type="ECO:0000313" key="3">
    <source>
        <dbReference type="Proteomes" id="UP001164748"/>
    </source>
</evidence>
<keyword evidence="1" id="KW-0812">Transmembrane</keyword>